<dbReference type="GO" id="GO:0009739">
    <property type="term" value="P:response to gibberellin"/>
    <property type="evidence" value="ECO:0007669"/>
    <property type="project" value="InterPro"/>
</dbReference>
<evidence type="ECO:0000313" key="4">
    <source>
        <dbReference type="EMBL" id="JAT54025.1"/>
    </source>
</evidence>
<dbReference type="GO" id="GO:0010090">
    <property type="term" value="P:trichome morphogenesis"/>
    <property type="evidence" value="ECO:0007669"/>
    <property type="project" value="InterPro"/>
</dbReference>
<protein>
    <submittedName>
        <fullName evidence="4">Zinc finger protein 6</fullName>
    </submittedName>
</protein>
<keyword evidence="1" id="KW-0862">Zinc</keyword>
<dbReference type="InterPro" id="IPR044291">
    <property type="entry name" value="GIS/GIS2/ZFP8"/>
</dbReference>
<keyword evidence="1" id="KW-0479">Metal-binding</keyword>
<feature type="compositionally biased region" description="Low complexity" evidence="2">
    <location>
        <begin position="30"/>
        <end position="40"/>
    </location>
</feature>
<evidence type="ECO:0000259" key="3">
    <source>
        <dbReference type="PROSITE" id="PS50157"/>
    </source>
</evidence>
<keyword evidence="1" id="KW-0863">Zinc-finger</keyword>
<dbReference type="PANTHER" id="PTHR46547">
    <property type="entry name" value="ZINC FINGER PROTEIN GIS"/>
    <property type="match status" value="1"/>
</dbReference>
<feature type="region of interest" description="Disordered" evidence="2">
    <location>
        <begin position="52"/>
        <end position="80"/>
    </location>
</feature>
<dbReference type="InterPro" id="IPR013087">
    <property type="entry name" value="Znf_C2H2_type"/>
</dbReference>
<dbReference type="GO" id="GO:0008270">
    <property type="term" value="F:zinc ion binding"/>
    <property type="evidence" value="ECO:0007669"/>
    <property type="project" value="UniProtKB-KW"/>
</dbReference>
<gene>
    <name evidence="4" type="primary">ZFP6_3</name>
    <name evidence="4" type="ORF">g.54336</name>
</gene>
<organism evidence="4">
    <name type="scientific">Anthurium amnicola</name>
    <dbReference type="NCBI Taxonomy" id="1678845"/>
    <lineage>
        <taxon>Eukaryota</taxon>
        <taxon>Viridiplantae</taxon>
        <taxon>Streptophyta</taxon>
        <taxon>Embryophyta</taxon>
        <taxon>Tracheophyta</taxon>
        <taxon>Spermatophyta</taxon>
        <taxon>Magnoliopsida</taxon>
        <taxon>Liliopsida</taxon>
        <taxon>Araceae</taxon>
        <taxon>Pothoideae</taxon>
        <taxon>Potheae</taxon>
        <taxon>Anthurium</taxon>
    </lineage>
</organism>
<evidence type="ECO:0000256" key="2">
    <source>
        <dbReference type="SAM" id="MobiDB-lite"/>
    </source>
</evidence>
<proteinExistence type="predicted"/>
<name>A0A1D1YHC5_9ARAE</name>
<dbReference type="PROSITE" id="PS50157">
    <property type="entry name" value="ZINC_FINGER_C2H2_2"/>
    <property type="match status" value="1"/>
</dbReference>
<dbReference type="EMBL" id="GDJX01013911">
    <property type="protein sequence ID" value="JAT54025.1"/>
    <property type="molecule type" value="Transcribed_RNA"/>
</dbReference>
<dbReference type="PROSITE" id="PS00028">
    <property type="entry name" value="ZINC_FINGER_C2H2_1"/>
    <property type="match status" value="1"/>
</dbReference>
<dbReference type="PANTHER" id="PTHR46547:SF7">
    <property type="entry name" value="ZINC FINGER PROTEIN GIS"/>
    <property type="match status" value="1"/>
</dbReference>
<feature type="compositionally biased region" description="Acidic residues" evidence="2">
    <location>
        <begin position="58"/>
        <end position="67"/>
    </location>
</feature>
<feature type="region of interest" description="Disordered" evidence="2">
    <location>
        <begin position="1"/>
        <end position="40"/>
    </location>
</feature>
<feature type="domain" description="C2H2-type" evidence="3">
    <location>
        <begin position="92"/>
        <end position="119"/>
    </location>
</feature>
<sequence length="304" mass="31440">MNERQTRDFMSVESFSQLPFIRPAPPPPAGQKAPGATAAAAPGAAIRLFGIEFGNEADAAEEEEEEDSKAANPSSGCNAGGGDVGSGGGRKFECHYCCRNFPTSQALGGHQNAHKRERQHAKRAQLQSVMAAAHHHQLLGGEGHIYGLVNYNRLDSPMTSAARFGVGHALETSLLPHYPSWSTSGPGGGFVGARFYGGQVVGAQPIDRNPLPGMWRIPTVQGSGGSGGGSGGGLPPMQHDPPIMMSLLGGHGSRERGGLTGVAGDGGCLMGSPSSPSPAPPGRLMCETVVGVQQQDHLSLDLHL</sequence>
<accession>A0A1D1YHC5</accession>
<dbReference type="GO" id="GO:0003700">
    <property type="term" value="F:DNA-binding transcription factor activity"/>
    <property type="evidence" value="ECO:0007669"/>
    <property type="project" value="InterPro"/>
</dbReference>
<reference evidence="4" key="1">
    <citation type="submission" date="2015-07" db="EMBL/GenBank/DDBJ databases">
        <title>Transcriptome Assembly of Anthurium amnicola.</title>
        <authorList>
            <person name="Suzuki J."/>
        </authorList>
    </citation>
    <scope>NUCLEOTIDE SEQUENCE</scope>
</reference>
<dbReference type="AlphaFoldDB" id="A0A1D1YHC5"/>
<dbReference type="InterPro" id="IPR036236">
    <property type="entry name" value="Znf_C2H2_sf"/>
</dbReference>
<evidence type="ECO:0000256" key="1">
    <source>
        <dbReference type="PROSITE-ProRule" id="PRU00042"/>
    </source>
</evidence>
<dbReference type="SUPFAM" id="SSF57667">
    <property type="entry name" value="beta-beta-alpha zinc fingers"/>
    <property type="match status" value="1"/>
</dbReference>